<dbReference type="KEGG" id="vg:41332197"/>
<organism evidence="1">
    <name type="scientific">Feldmannia irregularis virus a</name>
    <dbReference type="NCBI Taxonomy" id="231992"/>
    <lineage>
        <taxon>Viruses</taxon>
        <taxon>Varidnaviria</taxon>
        <taxon>Bamfordvirae</taxon>
        <taxon>Nucleocytoviricota</taxon>
        <taxon>Megaviricetes</taxon>
        <taxon>Algavirales</taxon>
        <taxon>Phycodnaviridae</taxon>
        <taxon>Phaeovirus</taxon>
        <taxon>Phaeovirus irregularis</taxon>
    </lineage>
</organism>
<name>Q6XM29_9PHYC</name>
<dbReference type="RefSeq" id="YP_009665620.1">
    <property type="nucleotide sequence ID" value="NC_043252.1"/>
</dbReference>
<reference evidence="1" key="2">
    <citation type="submission" date="2003-01" db="EMBL/GenBank/DDBJ databases">
        <title>Partial Nucleotide Sequence of the Feldmannia irregularis Virus FirrV-1 Genome: On the Evolution of Large Phaeoviral Genomes.</title>
        <authorList>
            <person name="Delaroque N."/>
            <person name="Knippers R."/>
            <person name="Mueller D.G."/>
            <person name="Boland W."/>
        </authorList>
    </citation>
    <scope>NUCLEOTIDE SEQUENCE</scope>
    <source>
        <strain evidence="1">FirrV-1</strain>
    </source>
</reference>
<dbReference type="GeneID" id="41332197"/>
<reference evidence="1" key="1">
    <citation type="journal article" date="2003" name="J. Mol. Evol.">
        <title>Comparisons of two large phaeoviral genomes and evolutionary implications.</title>
        <authorList>
            <person name="Delaroque N."/>
            <person name="Boland W."/>
            <person name="Muller D.G."/>
            <person name="Knippers R."/>
        </authorList>
    </citation>
    <scope>NUCLEOTIDE SEQUENCE</scope>
    <source>
        <strain evidence="1">FirrV-1</strain>
    </source>
</reference>
<dbReference type="EMBL" id="AY225134">
    <property type="protein sequence ID" value="AAR26882.1"/>
    <property type="molecule type" value="Genomic_DNA"/>
</dbReference>
<evidence type="ECO:0000313" key="1">
    <source>
        <dbReference type="EMBL" id="AAR26882.1"/>
    </source>
</evidence>
<accession>Q6XM29</accession>
<sequence>MAPKLQVVWHHKVLKETAVGISHALSMMGLEHDLRFLPFSDIEDTGDLFIIVGVHHFKKLPANYIVIQVEQAASNWFNASMYGALRGALAVIDFSPRLTTKWAKLGCPFSFYVPIRIPLHPFVGVHPPSVQDIDVLFYGGRRERRVAIEQQLRRALPGRCVLFRYYDLFGAEREEKIARSKIVLNLHFWPESSLETHRIEYLLARGACVVSERSSDPVLDAEYEACVTFSEYSSIVSEVVGLLADHERRKDLSRTGYVSVYKRQMNCSHLREAFNSICN</sequence>
<protein>
    <submittedName>
        <fullName evidence="1">FirrV-1-B7</fullName>
    </submittedName>
</protein>
<proteinExistence type="predicted"/>